<dbReference type="InParanoid" id="A0A2T3A1Z8"/>
<dbReference type="SUPFAM" id="SSF48452">
    <property type="entry name" value="TPR-like"/>
    <property type="match status" value="1"/>
</dbReference>
<accession>A0A2T3A1Z8</accession>
<dbReference type="InterPro" id="IPR046341">
    <property type="entry name" value="SET_dom_sf"/>
</dbReference>
<dbReference type="Proteomes" id="UP000241462">
    <property type="component" value="Unassembled WGS sequence"/>
</dbReference>
<dbReference type="PROSITE" id="PS50280">
    <property type="entry name" value="SET"/>
    <property type="match status" value="1"/>
</dbReference>
<dbReference type="STRING" id="2025994.A0A2T3A1Z8"/>
<dbReference type="PANTHER" id="PTHR47643:SF2">
    <property type="entry name" value="TPR DOMAIN PROTEIN (AFU_ORTHOLOGUE AFUA_5G12710)"/>
    <property type="match status" value="1"/>
</dbReference>
<dbReference type="Pfam" id="PF00856">
    <property type="entry name" value="SET"/>
    <property type="match status" value="1"/>
</dbReference>
<dbReference type="InterPro" id="IPR019734">
    <property type="entry name" value="TPR_rpt"/>
</dbReference>
<evidence type="ECO:0000313" key="2">
    <source>
        <dbReference type="EMBL" id="PSR81369.1"/>
    </source>
</evidence>
<dbReference type="AlphaFoldDB" id="A0A2T3A1Z8"/>
<protein>
    <recommendedName>
        <fullName evidence="1">SET domain-containing protein</fullName>
    </recommendedName>
</protein>
<sequence length="1047" mass="116883">MFAAVWHDRHFPEMRNNLPALPYPWVAQGYRKYAGGPDQDGTIKPGIMDVANLFGNGAFSGLPHRPRPPPAAGGLANGADMIVTILYQHRPSLLRRFLGLPAGRVLTYTHRPIPSDQQPGASGPDKRAFVIQRKGRYVEAGFRTSTTDNRATWDEAVGYEIMPTGSWRQVFYRHPQAVPTSAWDILATAAMSHSSGHHFEDIATCLLKPAITQRLWHSYTGHSIIEITEEEDKVTVLATHLDTRSSIHYDDSKKDEQGSPIACHCTPSVEFIGLQKLPWLPVFVWSSRSLEPTRTTADVPEGDDQPCITGYGARLSDLAPSHQYPQLQTAEAPTAIMKYPAMYKALTEMQREAFEQSTERNEQLTMEYLAMAMEASKVASHDDNEIKTTTMDDAYLPCTEPLDSLRPVLLKDLLLETHNRGRVVFLKTMDAPVRMISIRNTVEDSAGDVERLAIYNLPSQTPADQVLPRGAVLAIKEPYYRFTDDGGVAIRVDHPSDFVLLNVGDERVPSQWRVQPKTPLTASELKQKGNDAAVKKKWEEAASYYSKALLALPTGNDKDGHKNEEKDNNEADVIAELCRNLYRNRAQARLQMGHVELAAQDAIASIIPGTFLSEASQKLNHKALYRAGRAYYEMGACTQAEHCFKQAVWLGIRDANVIYELVRTKKRLIEQNKGTYDFTAMSASANEPKDTLDHASFIANTKAFHVATADAERRKCAIFLHDSTNTGCALAHAERLYGALAKLRWNPQLASKYLNLFAGPAYPIHNKESSAVDPAKPAALVVDGSVVLDAFRVQTVAQYNDFGCPEVKSTKSFVEETEQPDHEATGIWLHASYVNHSCLQNTLRAFIGDMMIVRAFRDIKAGEEIFMSYYIHDETPKVPASIMAKRISISQEANHLVNADEANMTGSARKMKIKEAEKLYTQLEATYDQTLYGNMPRSRLVNLDVWIIHSKGLGEVAEAIVSLGRLLRNVGIFTIHAPDGLTIDRTNAMIMREVFHGAIYSAQVWAEVPGYGKVARDYVDFAKEMYMDQMGEMHGFQEKFGEFLPDI</sequence>
<gene>
    <name evidence="2" type="ORF">BD289DRAFT_484477</name>
</gene>
<dbReference type="PANTHER" id="PTHR47643">
    <property type="entry name" value="TPR DOMAIN PROTEIN (AFU_ORTHOLOGUE AFUA_5G12710)"/>
    <property type="match status" value="1"/>
</dbReference>
<feature type="domain" description="SET" evidence="1">
    <location>
        <begin position="714"/>
        <end position="870"/>
    </location>
</feature>
<name>A0A2T3A1Z8_9PEZI</name>
<dbReference type="InterPro" id="IPR001214">
    <property type="entry name" value="SET_dom"/>
</dbReference>
<dbReference type="SMART" id="SM00028">
    <property type="entry name" value="TPR"/>
    <property type="match status" value="2"/>
</dbReference>
<dbReference type="InterPro" id="IPR011990">
    <property type="entry name" value="TPR-like_helical_dom_sf"/>
</dbReference>
<dbReference type="InterPro" id="IPR053209">
    <property type="entry name" value="Gramillin-biosynth_MTr"/>
</dbReference>
<dbReference type="Gene3D" id="2.170.270.10">
    <property type="entry name" value="SET domain"/>
    <property type="match status" value="1"/>
</dbReference>
<dbReference type="Gene3D" id="1.25.40.10">
    <property type="entry name" value="Tetratricopeptide repeat domain"/>
    <property type="match status" value="1"/>
</dbReference>
<evidence type="ECO:0000313" key="3">
    <source>
        <dbReference type="Proteomes" id="UP000241462"/>
    </source>
</evidence>
<evidence type="ECO:0000259" key="1">
    <source>
        <dbReference type="PROSITE" id="PS50280"/>
    </source>
</evidence>
<dbReference type="SUPFAM" id="SSF82199">
    <property type="entry name" value="SET domain"/>
    <property type="match status" value="1"/>
</dbReference>
<proteinExistence type="predicted"/>
<organism evidence="2 3">
    <name type="scientific">Coniella lustricola</name>
    <dbReference type="NCBI Taxonomy" id="2025994"/>
    <lineage>
        <taxon>Eukaryota</taxon>
        <taxon>Fungi</taxon>
        <taxon>Dikarya</taxon>
        <taxon>Ascomycota</taxon>
        <taxon>Pezizomycotina</taxon>
        <taxon>Sordariomycetes</taxon>
        <taxon>Sordariomycetidae</taxon>
        <taxon>Diaporthales</taxon>
        <taxon>Schizoparmaceae</taxon>
        <taxon>Coniella</taxon>
    </lineage>
</organism>
<dbReference type="OrthoDB" id="1028014at2759"/>
<keyword evidence="3" id="KW-1185">Reference proteome</keyword>
<dbReference type="EMBL" id="KZ678505">
    <property type="protein sequence ID" value="PSR81369.1"/>
    <property type="molecule type" value="Genomic_DNA"/>
</dbReference>
<reference evidence="2 3" key="1">
    <citation type="journal article" date="2018" name="Mycol. Prog.">
        <title>Coniella lustricola, a new species from submerged detritus.</title>
        <authorList>
            <person name="Raudabaugh D.B."/>
            <person name="Iturriaga T."/>
            <person name="Carver A."/>
            <person name="Mondo S."/>
            <person name="Pangilinan J."/>
            <person name="Lipzen A."/>
            <person name="He G."/>
            <person name="Amirebrahimi M."/>
            <person name="Grigoriev I.V."/>
            <person name="Miller A.N."/>
        </authorList>
    </citation>
    <scope>NUCLEOTIDE SEQUENCE [LARGE SCALE GENOMIC DNA]</scope>
    <source>
        <strain evidence="2 3">B22-T-1</strain>
    </source>
</reference>